<keyword evidence="4" id="KW-0479">Metal-binding</keyword>
<dbReference type="NCBIfam" id="NF009835">
    <property type="entry name" value="PRK13310.1"/>
    <property type="match status" value="1"/>
</dbReference>
<dbReference type="CDD" id="cd24057">
    <property type="entry name" value="ASKHA_NBD_ROK_NAGK"/>
    <property type="match status" value="1"/>
</dbReference>
<dbReference type="PROSITE" id="PS01125">
    <property type="entry name" value="ROK"/>
    <property type="match status" value="1"/>
</dbReference>
<dbReference type="EMBL" id="CP006664">
    <property type="protein sequence ID" value="AIJ06537.1"/>
    <property type="molecule type" value="Genomic_DNA"/>
</dbReference>
<keyword evidence="7" id="KW-0862">Zinc</keyword>
<evidence type="ECO:0000256" key="4">
    <source>
        <dbReference type="ARBA" id="ARBA00022723"/>
    </source>
</evidence>
<dbReference type="EC" id="2.7.1.59" evidence="1"/>
<sequence length="318" mass="34182">MYYGFDLGGSKLALGVYDESLNRVGYRRVTTPREDYAALLTALETLIHEADRRCGTCGHIGIGIPGLQRPDGTLFCANVPAAMDRPLARDLAARVGREVRVENDANCFTLSEAWDSAAQPYPSVLGIILGTGVGGGLAIDGRVYRGANGVAGEFGHLRLPLDALDLLGADTPRLACGCGQRGCMENYISGRGFAWLYHHVYGEALTAPQIVVRYREGDARAQDHVARFAEVLAICLANLFTVLDPHLVVIGGGLSNFSELFALLETRISRYLLRVARVPPIIAARYGDDGGTRGAAFLHLSDTRCMARTAACADKEPS</sequence>
<organism evidence="14 15">
    <name type="scientific">Edwardsiella anguillarum ET080813</name>
    <dbReference type="NCBI Taxonomy" id="667120"/>
    <lineage>
        <taxon>Bacteria</taxon>
        <taxon>Pseudomonadati</taxon>
        <taxon>Pseudomonadota</taxon>
        <taxon>Gammaproteobacteria</taxon>
        <taxon>Enterobacterales</taxon>
        <taxon>Hafniaceae</taxon>
        <taxon>Edwardsiella</taxon>
    </lineage>
</organism>
<evidence type="ECO:0000256" key="5">
    <source>
        <dbReference type="ARBA" id="ARBA00022741"/>
    </source>
</evidence>
<evidence type="ECO:0000256" key="9">
    <source>
        <dbReference type="ARBA" id="ARBA00023277"/>
    </source>
</evidence>
<dbReference type="InterPro" id="IPR000600">
    <property type="entry name" value="ROK"/>
</dbReference>
<keyword evidence="3 14" id="KW-0808">Transferase</keyword>
<evidence type="ECO:0000256" key="10">
    <source>
        <dbReference type="ARBA" id="ARBA00031123"/>
    </source>
</evidence>
<keyword evidence="8" id="KW-0067">ATP-binding</keyword>
<gene>
    <name evidence="14" type="primary">nagK</name>
    <name evidence="14" type="ORF">ETEE_0051</name>
</gene>
<comment type="pathway">
    <text evidence="11">Cell wall biogenesis; peptidoglycan recycling.</text>
</comment>
<evidence type="ECO:0000256" key="3">
    <source>
        <dbReference type="ARBA" id="ARBA00022679"/>
    </source>
</evidence>
<keyword evidence="6 14" id="KW-0418">Kinase</keyword>
<dbReference type="GO" id="GO:0045127">
    <property type="term" value="F:N-acetylglucosamine kinase activity"/>
    <property type="evidence" value="ECO:0007669"/>
    <property type="project" value="UniProtKB-EC"/>
</dbReference>
<dbReference type="KEGG" id="ete:ETEE_0051"/>
<dbReference type="HOGENOM" id="CLU_036604_0_3_6"/>
<keyword evidence="5" id="KW-0547">Nucleotide-binding</keyword>
<evidence type="ECO:0000256" key="7">
    <source>
        <dbReference type="ARBA" id="ARBA00022833"/>
    </source>
</evidence>
<evidence type="ECO:0000256" key="8">
    <source>
        <dbReference type="ARBA" id="ARBA00022840"/>
    </source>
</evidence>
<reference evidence="14 15" key="1">
    <citation type="journal article" date="2012" name="PLoS ONE">
        <title>Edwardsiella comparative phylogenomics reveal the new intra/inter-species taxonomic relationships, virulence evolution and niche adaptation mechanisms.</title>
        <authorList>
            <person name="Yang M."/>
            <person name="Lv Y."/>
            <person name="Xiao J."/>
            <person name="Wu H."/>
            <person name="Zheng H."/>
            <person name="Liu Q."/>
            <person name="Zhang Y."/>
            <person name="Wang Q."/>
        </authorList>
    </citation>
    <scope>NUCLEOTIDE SEQUENCE [LARGE SCALE GENOMIC DNA]</scope>
    <source>
        <strain evidence="15">080813</strain>
    </source>
</reference>
<evidence type="ECO:0000256" key="12">
    <source>
        <dbReference type="ARBA" id="ARBA00038116"/>
    </source>
</evidence>
<dbReference type="SUPFAM" id="SSF53067">
    <property type="entry name" value="Actin-like ATPase domain"/>
    <property type="match status" value="1"/>
</dbReference>
<comment type="catalytic activity">
    <reaction evidence="13">
        <text>N-acetyl-D-glucosamine + ATP = N-acetyl-D-glucosamine 6-phosphate + ADP + H(+)</text>
        <dbReference type="Rhea" id="RHEA:17417"/>
        <dbReference type="ChEBI" id="CHEBI:15378"/>
        <dbReference type="ChEBI" id="CHEBI:30616"/>
        <dbReference type="ChEBI" id="CHEBI:57513"/>
        <dbReference type="ChEBI" id="CHEBI:456216"/>
        <dbReference type="ChEBI" id="CHEBI:506227"/>
        <dbReference type="EC" id="2.7.1.59"/>
    </reaction>
</comment>
<evidence type="ECO:0000256" key="1">
    <source>
        <dbReference type="ARBA" id="ARBA00012122"/>
    </source>
</evidence>
<name>A0A076LHZ8_9GAMM</name>
<evidence type="ECO:0000256" key="11">
    <source>
        <dbReference type="ARBA" id="ARBA00037880"/>
    </source>
</evidence>
<dbReference type="InterPro" id="IPR049874">
    <property type="entry name" value="ROK_cs"/>
</dbReference>
<protein>
    <recommendedName>
        <fullName evidence="2">N-acetyl-D-glucosamine kinase</fullName>
        <ecNumber evidence="1">2.7.1.59</ecNumber>
    </recommendedName>
    <alternativeName>
        <fullName evidence="10">GlcNAc kinase</fullName>
    </alternativeName>
</protein>
<dbReference type="PANTHER" id="PTHR18964:SF162">
    <property type="entry name" value="N-ACETYL-D-GLUCOSAMINE KINASE"/>
    <property type="match status" value="1"/>
</dbReference>
<dbReference type="AlphaFoldDB" id="A0A076LHZ8"/>
<keyword evidence="9" id="KW-0119">Carbohydrate metabolism</keyword>
<dbReference type="GeneID" id="33937891"/>
<evidence type="ECO:0000313" key="14">
    <source>
        <dbReference type="EMBL" id="AIJ06537.1"/>
    </source>
</evidence>
<evidence type="ECO:0000256" key="2">
    <source>
        <dbReference type="ARBA" id="ARBA00014974"/>
    </source>
</evidence>
<dbReference type="InterPro" id="IPR043129">
    <property type="entry name" value="ATPase_NBD"/>
</dbReference>
<dbReference type="GO" id="GO:0005524">
    <property type="term" value="F:ATP binding"/>
    <property type="evidence" value="ECO:0007669"/>
    <property type="project" value="UniProtKB-KW"/>
</dbReference>
<dbReference type="Gene3D" id="3.30.420.40">
    <property type="match status" value="2"/>
</dbReference>
<comment type="similarity">
    <text evidence="12">Belongs to the ROK (NagC/XylR) family. NagK subfamily.</text>
</comment>
<accession>A0A076LHZ8</accession>
<evidence type="ECO:0000256" key="13">
    <source>
        <dbReference type="ARBA" id="ARBA00049065"/>
    </source>
</evidence>
<dbReference type="Proteomes" id="UP000028681">
    <property type="component" value="Chromosome"/>
</dbReference>
<dbReference type="GO" id="GO:0046872">
    <property type="term" value="F:metal ion binding"/>
    <property type="evidence" value="ECO:0007669"/>
    <property type="project" value="UniProtKB-KW"/>
</dbReference>
<evidence type="ECO:0000256" key="6">
    <source>
        <dbReference type="ARBA" id="ARBA00022777"/>
    </source>
</evidence>
<dbReference type="Pfam" id="PF00480">
    <property type="entry name" value="ROK"/>
    <property type="match status" value="1"/>
</dbReference>
<dbReference type="PANTHER" id="PTHR18964">
    <property type="entry name" value="ROK (REPRESSOR, ORF, KINASE) FAMILY"/>
    <property type="match status" value="1"/>
</dbReference>
<dbReference type="RefSeq" id="WP_034165480.1">
    <property type="nucleotide sequence ID" value="NZ_CP006664.1"/>
</dbReference>
<proteinExistence type="inferred from homology"/>
<evidence type="ECO:0000313" key="15">
    <source>
        <dbReference type="Proteomes" id="UP000028681"/>
    </source>
</evidence>